<accession>A0ABU0MJN1</accession>
<dbReference type="Proteomes" id="UP001244552">
    <property type="component" value="Unassembled WGS sequence"/>
</dbReference>
<gene>
    <name evidence="1" type="ORF">QO018_002351</name>
</gene>
<comment type="caution">
    <text evidence="1">The sequence shown here is derived from an EMBL/GenBank/DDBJ whole genome shotgun (WGS) entry which is preliminary data.</text>
</comment>
<name>A0ABU0MJN1_9PROT</name>
<evidence type="ECO:0000313" key="1">
    <source>
        <dbReference type="EMBL" id="MDQ0533493.1"/>
    </source>
</evidence>
<proteinExistence type="predicted"/>
<dbReference type="RefSeq" id="WP_209981843.1">
    <property type="nucleotide sequence ID" value="NZ_JAGINO010000007.1"/>
</dbReference>
<reference evidence="1 2" key="1">
    <citation type="submission" date="2023-07" db="EMBL/GenBank/DDBJ databases">
        <title>Genomic Encyclopedia of Type Strains, Phase IV (KMG-IV): sequencing the most valuable type-strain genomes for metagenomic binning, comparative biology and taxonomic classification.</title>
        <authorList>
            <person name="Goeker M."/>
        </authorList>
    </citation>
    <scope>NUCLEOTIDE SEQUENCE [LARGE SCALE GENOMIC DNA]</scope>
    <source>
        <strain evidence="1 2">DSM 19922</strain>
    </source>
</reference>
<organism evidence="1 2">
    <name type="scientific">Azospirillum picis</name>
    <dbReference type="NCBI Taxonomy" id="488438"/>
    <lineage>
        <taxon>Bacteria</taxon>
        <taxon>Pseudomonadati</taxon>
        <taxon>Pseudomonadota</taxon>
        <taxon>Alphaproteobacteria</taxon>
        <taxon>Rhodospirillales</taxon>
        <taxon>Azospirillaceae</taxon>
        <taxon>Azospirillum</taxon>
    </lineage>
</organism>
<protein>
    <submittedName>
        <fullName evidence="1">Uncharacterized protein</fullName>
    </submittedName>
</protein>
<dbReference type="EMBL" id="JAUSVU010000007">
    <property type="protein sequence ID" value="MDQ0533493.1"/>
    <property type="molecule type" value="Genomic_DNA"/>
</dbReference>
<sequence length="52" mass="5581">MLHRTLPARSALAASALTRIAGALLLCALLWLTVAWALDWAPDWAPGWGTLP</sequence>
<evidence type="ECO:0000313" key="2">
    <source>
        <dbReference type="Proteomes" id="UP001244552"/>
    </source>
</evidence>
<keyword evidence="2" id="KW-1185">Reference proteome</keyword>